<proteinExistence type="predicted"/>
<evidence type="ECO:0000313" key="1">
    <source>
        <dbReference type="EMBL" id="SKB46969.1"/>
    </source>
</evidence>
<evidence type="ECO:0000313" key="2">
    <source>
        <dbReference type="Proteomes" id="UP000189818"/>
    </source>
</evidence>
<keyword evidence="2" id="KW-1185">Reference proteome</keyword>
<dbReference type="STRING" id="439228.SAMN06295920_10339"/>
<gene>
    <name evidence="1" type="ORF">SAMN06295920_10339</name>
</gene>
<accession>A0A1T5BIY1</accession>
<reference evidence="2" key="1">
    <citation type="submission" date="2017-02" db="EMBL/GenBank/DDBJ databases">
        <authorList>
            <person name="Varghese N."/>
            <person name="Submissions S."/>
        </authorList>
    </citation>
    <scope>NUCLEOTIDE SEQUENCE [LARGE SCALE GENOMIC DNA]</scope>
    <source>
        <strain evidence="2">UM2</strain>
    </source>
</reference>
<name>A0A1T5BIY1_9SPHN</name>
<dbReference type="OrthoDB" id="7582059at2"/>
<organism evidence="1 2">
    <name type="scientific">Rhizorhabdus histidinilytica</name>
    <dbReference type="NCBI Taxonomy" id="439228"/>
    <lineage>
        <taxon>Bacteria</taxon>
        <taxon>Pseudomonadati</taxon>
        <taxon>Pseudomonadota</taxon>
        <taxon>Alphaproteobacteria</taxon>
        <taxon>Sphingomonadales</taxon>
        <taxon>Sphingomonadaceae</taxon>
        <taxon>Rhizorhabdus</taxon>
    </lineage>
</organism>
<dbReference type="EMBL" id="FUYM01000003">
    <property type="protein sequence ID" value="SKB46969.1"/>
    <property type="molecule type" value="Genomic_DNA"/>
</dbReference>
<sequence length="87" mass="9371">MSLILGSRLAGDGPPGFQASLDGEPAIVELDSGAIFKLARRATHDELDRILEEKRERIGDAAIRLAREGFVTRGDRGAEILVTALDL</sequence>
<protein>
    <submittedName>
        <fullName evidence="1">Uncharacterized protein</fullName>
    </submittedName>
</protein>
<dbReference type="AlphaFoldDB" id="A0A1T5BIY1"/>
<dbReference type="RefSeq" id="WP_079647384.1">
    <property type="nucleotide sequence ID" value="NZ_FUYM01000003.1"/>
</dbReference>
<dbReference type="Proteomes" id="UP000189818">
    <property type="component" value="Unassembled WGS sequence"/>
</dbReference>